<keyword evidence="6" id="KW-1185">Reference proteome</keyword>
<dbReference type="Gene3D" id="3.40.50.2300">
    <property type="match status" value="2"/>
</dbReference>
<dbReference type="InterPro" id="IPR010982">
    <property type="entry name" value="Lambda_DNA-bd_dom_sf"/>
</dbReference>
<dbReference type="PROSITE" id="PS50932">
    <property type="entry name" value="HTH_LACI_2"/>
    <property type="match status" value="1"/>
</dbReference>
<dbReference type="InterPro" id="IPR046335">
    <property type="entry name" value="LacI/GalR-like_sensor"/>
</dbReference>
<accession>A0ABV4UBZ1</accession>
<proteinExistence type="predicted"/>
<dbReference type="Gene3D" id="1.10.260.40">
    <property type="entry name" value="lambda repressor-like DNA-binding domains"/>
    <property type="match status" value="1"/>
</dbReference>
<dbReference type="GO" id="GO:0003677">
    <property type="term" value="F:DNA binding"/>
    <property type="evidence" value="ECO:0007669"/>
    <property type="project" value="UniProtKB-KW"/>
</dbReference>
<evidence type="ECO:0000313" key="6">
    <source>
        <dbReference type="Proteomes" id="UP001575105"/>
    </source>
</evidence>
<dbReference type="SMART" id="SM00354">
    <property type="entry name" value="HTH_LACI"/>
    <property type="match status" value="1"/>
</dbReference>
<organism evidence="5 6">
    <name type="scientific">Natronomicrosphaera hydrolytica</name>
    <dbReference type="NCBI Taxonomy" id="3242702"/>
    <lineage>
        <taxon>Bacteria</taxon>
        <taxon>Pseudomonadati</taxon>
        <taxon>Planctomycetota</taxon>
        <taxon>Phycisphaerae</taxon>
        <taxon>Phycisphaerales</taxon>
        <taxon>Phycisphaeraceae</taxon>
        <taxon>Natronomicrosphaera</taxon>
    </lineage>
</organism>
<evidence type="ECO:0000256" key="1">
    <source>
        <dbReference type="ARBA" id="ARBA00023015"/>
    </source>
</evidence>
<dbReference type="Pfam" id="PF00356">
    <property type="entry name" value="LacI"/>
    <property type="match status" value="1"/>
</dbReference>
<evidence type="ECO:0000259" key="4">
    <source>
        <dbReference type="PROSITE" id="PS50932"/>
    </source>
</evidence>
<name>A0ABV4UBZ1_9BACT</name>
<dbReference type="RefSeq" id="WP_425347226.1">
    <property type="nucleotide sequence ID" value="NZ_JBGUBD010000018.1"/>
</dbReference>
<comment type="caution">
    <text evidence="5">The sequence shown here is derived from an EMBL/GenBank/DDBJ whole genome shotgun (WGS) entry which is preliminary data.</text>
</comment>
<keyword evidence="3" id="KW-0804">Transcription</keyword>
<dbReference type="InterPro" id="IPR028082">
    <property type="entry name" value="Peripla_BP_I"/>
</dbReference>
<gene>
    <name evidence="5" type="ORF">ACERK3_18715</name>
</gene>
<evidence type="ECO:0000256" key="3">
    <source>
        <dbReference type="ARBA" id="ARBA00023163"/>
    </source>
</evidence>
<protein>
    <submittedName>
        <fullName evidence="5">LacI family DNA-binding transcriptional regulator</fullName>
    </submittedName>
</protein>
<dbReference type="SUPFAM" id="SSF47413">
    <property type="entry name" value="lambda repressor-like DNA-binding domains"/>
    <property type="match status" value="1"/>
</dbReference>
<keyword evidence="1" id="KW-0805">Transcription regulation</keyword>
<feature type="domain" description="HTH lacI-type" evidence="4">
    <location>
        <begin position="2"/>
        <end position="56"/>
    </location>
</feature>
<sequence length="347" mass="37425">MITLSVIAKRTGLTKTTVSRILNHHDGYPRATRDRVLKTARELGYTPNPLSRALAGARSMSVGVLINSLDPLLAKALQAIERHNADLGCRSYVAVTGHHAPAMDADTVRDLLARRVDGLLVDNDQALPAEARTLLAEAGVPVVYLRTAPRHARLAVRIERRGAIKALVSRLKALGHQRVAYVRAADEAALASYYKPMLAELRQAGMLEWQDERWGLPTVREGADAVISADHVQEVYRMVSQLLQVGDYPTALLFPDDEWALAALAAARDCRVAVPEDLSIVGHDGHPLAALASPALTTFHEPAAEAALLGAQLLQQAIGAEQPLAERAEHTLHAELVSGGTLGRART</sequence>
<keyword evidence="2 5" id="KW-0238">DNA-binding</keyword>
<dbReference type="Pfam" id="PF13377">
    <property type="entry name" value="Peripla_BP_3"/>
    <property type="match status" value="1"/>
</dbReference>
<dbReference type="CDD" id="cd01392">
    <property type="entry name" value="HTH_LacI"/>
    <property type="match status" value="1"/>
</dbReference>
<evidence type="ECO:0000313" key="5">
    <source>
        <dbReference type="EMBL" id="MFA9480309.1"/>
    </source>
</evidence>
<reference evidence="5 6" key="1">
    <citation type="submission" date="2024-08" db="EMBL/GenBank/DDBJ databases">
        <title>Whole-genome sequencing of halo(alkali)philic microorganisms from hypersaline lakes.</title>
        <authorList>
            <person name="Sorokin D.Y."/>
            <person name="Merkel A.Y."/>
            <person name="Messina E."/>
            <person name="Yakimov M."/>
        </authorList>
    </citation>
    <scope>NUCLEOTIDE SEQUENCE [LARGE SCALE GENOMIC DNA]</scope>
    <source>
        <strain evidence="5 6">AB-hyl4</strain>
    </source>
</reference>
<dbReference type="SUPFAM" id="SSF53822">
    <property type="entry name" value="Periplasmic binding protein-like I"/>
    <property type="match status" value="1"/>
</dbReference>
<dbReference type="InterPro" id="IPR000843">
    <property type="entry name" value="HTH_LacI"/>
</dbReference>
<dbReference type="PANTHER" id="PTHR30146:SF109">
    <property type="entry name" value="HTH-TYPE TRANSCRIPTIONAL REGULATOR GALS"/>
    <property type="match status" value="1"/>
</dbReference>
<dbReference type="PANTHER" id="PTHR30146">
    <property type="entry name" value="LACI-RELATED TRANSCRIPTIONAL REPRESSOR"/>
    <property type="match status" value="1"/>
</dbReference>
<dbReference type="EMBL" id="JBGUBD010000018">
    <property type="protein sequence ID" value="MFA9480309.1"/>
    <property type="molecule type" value="Genomic_DNA"/>
</dbReference>
<evidence type="ECO:0000256" key="2">
    <source>
        <dbReference type="ARBA" id="ARBA00023125"/>
    </source>
</evidence>
<dbReference type="Proteomes" id="UP001575105">
    <property type="component" value="Unassembled WGS sequence"/>
</dbReference>